<gene>
    <name evidence="1" type="ORF">VFH_II009160</name>
</gene>
<evidence type="ECO:0000313" key="1">
    <source>
        <dbReference type="EMBL" id="CAI8595933.1"/>
    </source>
</evidence>
<sequence>MNLTAKTVKTCSRHFISLDDYVTRLVLRKQWIFPRRFLCKLQVNYHKLLMNLLIDKWIESDFWSGVCGNNCGGGGICQKKLADKVIADRNDGDSDGCWNWRQPEKEEITHEKRKPYYILKHLETRLKNRDWTGHGGSNHALHSRYHVEVVRFHTND</sequence>
<organism evidence="1 2">
    <name type="scientific">Vicia faba</name>
    <name type="common">Broad bean</name>
    <name type="synonym">Faba vulgaris</name>
    <dbReference type="NCBI Taxonomy" id="3906"/>
    <lineage>
        <taxon>Eukaryota</taxon>
        <taxon>Viridiplantae</taxon>
        <taxon>Streptophyta</taxon>
        <taxon>Embryophyta</taxon>
        <taxon>Tracheophyta</taxon>
        <taxon>Spermatophyta</taxon>
        <taxon>Magnoliopsida</taxon>
        <taxon>eudicotyledons</taxon>
        <taxon>Gunneridae</taxon>
        <taxon>Pentapetalae</taxon>
        <taxon>rosids</taxon>
        <taxon>fabids</taxon>
        <taxon>Fabales</taxon>
        <taxon>Fabaceae</taxon>
        <taxon>Papilionoideae</taxon>
        <taxon>50 kb inversion clade</taxon>
        <taxon>NPAAA clade</taxon>
        <taxon>Hologalegina</taxon>
        <taxon>IRL clade</taxon>
        <taxon>Fabeae</taxon>
        <taxon>Vicia</taxon>
    </lineage>
</organism>
<accession>A0AAV0ZFR8</accession>
<keyword evidence="2" id="KW-1185">Reference proteome</keyword>
<reference evidence="1 2" key="1">
    <citation type="submission" date="2023-01" db="EMBL/GenBank/DDBJ databases">
        <authorList>
            <person name="Kreplak J."/>
        </authorList>
    </citation>
    <scope>NUCLEOTIDE SEQUENCE [LARGE SCALE GENOMIC DNA]</scope>
</reference>
<dbReference type="Proteomes" id="UP001157006">
    <property type="component" value="Chromosome 2"/>
</dbReference>
<dbReference type="EMBL" id="OX451737">
    <property type="protein sequence ID" value="CAI8595933.1"/>
    <property type="molecule type" value="Genomic_DNA"/>
</dbReference>
<proteinExistence type="predicted"/>
<name>A0AAV0ZFR8_VICFA</name>
<evidence type="ECO:0000313" key="2">
    <source>
        <dbReference type="Proteomes" id="UP001157006"/>
    </source>
</evidence>
<dbReference type="AlphaFoldDB" id="A0AAV0ZFR8"/>
<protein>
    <submittedName>
        <fullName evidence="1">Uncharacterized protein</fullName>
    </submittedName>
</protein>